<accession>A0A7J8QD29</accession>
<sequence length="25" mass="3021">MGRIRRMSIFIMRIFGSKFMICRLG</sequence>
<gene>
    <name evidence="1" type="ORF">Gorai_005426</name>
</gene>
<name>A0A7J8QD29_GOSRA</name>
<dbReference type="AlphaFoldDB" id="A0A7J8QD29"/>
<protein>
    <submittedName>
        <fullName evidence="1">Uncharacterized protein</fullName>
    </submittedName>
</protein>
<proteinExistence type="predicted"/>
<dbReference type="EMBL" id="JABEZZ010000011">
    <property type="protein sequence ID" value="MBA0599193.1"/>
    <property type="molecule type" value="Genomic_DNA"/>
</dbReference>
<reference evidence="1 2" key="1">
    <citation type="journal article" date="2019" name="Genome Biol. Evol.">
        <title>Insights into the evolution of the New World diploid cottons (Gossypium, subgenus Houzingenia) based on genome sequencing.</title>
        <authorList>
            <person name="Grover C.E."/>
            <person name="Arick M.A. 2nd"/>
            <person name="Thrash A."/>
            <person name="Conover J.L."/>
            <person name="Sanders W.S."/>
            <person name="Peterson D.G."/>
            <person name="Frelichowski J.E."/>
            <person name="Scheffler J.A."/>
            <person name="Scheffler B.E."/>
            <person name="Wendel J.F."/>
        </authorList>
    </citation>
    <scope>NUCLEOTIDE SEQUENCE [LARGE SCALE GENOMIC DNA]</scope>
    <source>
        <strain evidence="1">8</strain>
        <tissue evidence="1">Leaf</tissue>
    </source>
</reference>
<organism evidence="1 2">
    <name type="scientific">Gossypium raimondii</name>
    <name type="common">Peruvian cotton</name>
    <name type="synonym">Gossypium klotzschianum subsp. raimondii</name>
    <dbReference type="NCBI Taxonomy" id="29730"/>
    <lineage>
        <taxon>Eukaryota</taxon>
        <taxon>Viridiplantae</taxon>
        <taxon>Streptophyta</taxon>
        <taxon>Embryophyta</taxon>
        <taxon>Tracheophyta</taxon>
        <taxon>Spermatophyta</taxon>
        <taxon>Magnoliopsida</taxon>
        <taxon>eudicotyledons</taxon>
        <taxon>Gunneridae</taxon>
        <taxon>Pentapetalae</taxon>
        <taxon>rosids</taxon>
        <taxon>malvids</taxon>
        <taxon>Malvales</taxon>
        <taxon>Malvaceae</taxon>
        <taxon>Malvoideae</taxon>
        <taxon>Gossypium</taxon>
    </lineage>
</organism>
<dbReference type="Proteomes" id="UP000593578">
    <property type="component" value="Unassembled WGS sequence"/>
</dbReference>
<evidence type="ECO:0000313" key="1">
    <source>
        <dbReference type="EMBL" id="MBA0599193.1"/>
    </source>
</evidence>
<evidence type="ECO:0000313" key="2">
    <source>
        <dbReference type="Proteomes" id="UP000593578"/>
    </source>
</evidence>
<comment type="caution">
    <text evidence="1">The sequence shown here is derived from an EMBL/GenBank/DDBJ whole genome shotgun (WGS) entry which is preliminary data.</text>
</comment>